<evidence type="ECO:0000259" key="3">
    <source>
        <dbReference type="PROSITE" id="PS50048"/>
    </source>
</evidence>
<keyword evidence="5" id="KW-1185">Reference proteome</keyword>
<dbReference type="InterPro" id="IPR053187">
    <property type="entry name" value="Notoamide_regulator"/>
</dbReference>
<comment type="caution">
    <text evidence="4">The sequence shown here is derived from an EMBL/GenBank/DDBJ whole genome shotgun (WGS) entry which is preliminary data.</text>
</comment>
<gene>
    <name evidence="4" type="ORF">B0H64DRAFT_446811</name>
</gene>
<sequence length="615" mass="68178">MSTVSRTDPLSPSPPRRIADEGVLTPTQPDSPSQDQPQRRGHKPVRNRLSRREQSKYACFRCQKKKTKCNRPRSHTRCEACIKRNDVCEYDVREGAVSRYAHLKQTSEQLERENGNYKGFLANIVSRPDCEKLEIFRKLGTTENPLSTLEDVRAVDALHSASVGVATIDAEALEESLIKVPARPWTSVAGDGLVSHLISDFFDRDEGDPFANAISLIDPELFVRDMALGDPSQSDFCSPFLVNTICGLRSMFSDKIDLANEATGTNLTKLFVAQAKQHFEIEADKRCLKTVQGLYLFFLLTCHITTNRAGSMYRLAALEQLGKLEVEKVLTKPASNNQVDTDRRRAMYRTYWGIFNFEWCVMVSSSFFATHTGPNVFGPPAGLGQPPVVSRISALQYRAVIYNNKPRAPIGDEMDMRVRQDLLFQLNALETSLSPNLRYDTNPNRKTTQIKIHLNMVAYNILRPLPSTTPILLQTNTTPPTTSTTTAKALLLALSACDIHLMHSYLTQRAALKYTPALVIPLWSAVFTLVPFLDDPETHDMFARGCALLEVFERDMQGVRTFRRGILAVAWKIGVGIPDAAAEALAGLEGEVREGGGGVEGCAGGLCDCGSRGGF</sequence>
<reference evidence="4" key="2">
    <citation type="submission" date="2023-06" db="EMBL/GenBank/DDBJ databases">
        <authorList>
            <consortium name="Lawrence Berkeley National Laboratory"/>
            <person name="Haridas S."/>
            <person name="Hensen N."/>
            <person name="Bonometti L."/>
            <person name="Westerberg I."/>
            <person name="Brannstrom I.O."/>
            <person name="Guillou S."/>
            <person name="Cros-Aarteil S."/>
            <person name="Calhoun S."/>
            <person name="Kuo A."/>
            <person name="Mondo S."/>
            <person name="Pangilinan J."/>
            <person name="Riley R."/>
            <person name="Labutti K."/>
            <person name="Andreopoulos B."/>
            <person name="Lipzen A."/>
            <person name="Chen C."/>
            <person name="Yanf M."/>
            <person name="Daum C."/>
            <person name="Ng V."/>
            <person name="Clum A."/>
            <person name="Steindorff A."/>
            <person name="Ohm R."/>
            <person name="Martin F."/>
            <person name="Silar P."/>
            <person name="Natvig D."/>
            <person name="Lalanne C."/>
            <person name="Gautier V."/>
            <person name="Ament-Velasquez S.L."/>
            <person name="Kruys A."/>
            <person name="Hutchinson M.I."/>
            <person name="Powell A.J."/>
            <person name="Barry K."/>
            <person name="Miller A.N."/>
            <person name="Grigoriev I.V."/>
            <person name="Debuchy R."/>
            <person name="Gladieux P."/>
            <person name="Thoren M.H."/>
            <person name="Johannesson H."/>
        </authorList>
    </citation>
    <scope>NUCLEOTIDE SEQUENCE</scope>
    <source>
        <strain evidence="4">CBS 168.71</strain>
    </source>
</reference>
<dbReference type="CDD" id="cd00067">
    <property type="entry name" value="GAL4"/>
    <property type="match status" value="1"/>
</dbReference>
<dbReference type="GO" id="GO:0008270">
    <property type="term" value="F:zinc ion binding"/>
    <property type="evidence" value="ECO:0007669"/>
    <property type="project" value="InterPro"/>
</dbReference>
<dbReference type="GO" id="GO:0000981">
    <property type="term" value="F:DNA-binding transcription factor activity, RNA polymerase II-specific"/>
    <property type="evidence" value="ECO:0007669"/>
    <property type="project" value="InterPro"/>
</dbReference>
<feature type="compositionally biased region" description="Polar residues" evidence="2">
    <location>
        <begin position="1"/>
        <end position="10"/>
    </location>
</feature>
<dbReference type="EMBL" id="JAUEPN010000011">
    <property type="protein sequence ID" value="KAK3291013.1"/>
    <property type="molecule type" value="Genomic_DNA"/>
</dbReference>
<feature type="domain" description="Zn(2)-C6 fungal-type" evidence="3">
    <location>
        <begin position="58"/>
        <end position="90"/>
    </location>
</feature>
<proteinExistence type="predicted"/>
<dbReference type="SMART" id="SM00066">
    <property type="entry name" value="GAL4"/>
    <property type="match status" value="1"/>
</dbReference>
<dbReference type="PROSITE" id="PS50048">
    <property type="entry name" value="ZN2_CY6_FUNGAL_2"/>
    <property type="match status" value="1"/>
</dbReference>
<reference evidence="4" key="1">
    <citation type="journal article" date="2023" name="Mol. Phylogenet. Evol.">
        <title>Genome-scale phylogeny and comparative genomics of the fungal order Sordariales.</title>
        <authorList>
            <person name="Hensen N."/>
            <person name="Bonometti L."/>
            <person name="Westerberg I."/>
            <person name="Brannstrom I.O."/>
            <person name="Guillou S."/>
            <person name="Cros-Aarteil S."/>
            <person name="Calhoun S."/>
            <person name="Haridas S."/>
            <person name="Kuo A."/>
            <person name="Mondo S."/>
            <person name="Pangilinan J."/>
            <person name="Riley R."/>
            <person name="LaButti K."/>
            <person name="Andreopoulos B."/>
            <person name="Lipzen A."/>
            <person name="Chen C."/>
            <person name="Yan M."/>
            <person name="Daum C."/>
            <person name="Ng V."/>
            <person name="Clum A."/>
            <person name="Steindorff A."/>
            <person name="Ohm R.A."/>
            <person name="Martin F."/>
            <person name="Silar P."/>
            <person name="Natvig D.O."/>
            <person name="Lalanne C."/>
            <person name="Gautier V."/>
            <person name="Ament-Velasquez S.L."/>
            <person name="Kruys A."/>
            <person name="Hutchinson M.I."/>
            <person name="Powell A.J."/>
            <person name="Barry K."/>
            <person name="Miller A.N."/>
            <person name="Grigoriev I.V."/>
            <person name="Debuchy R."/>
            <person name="Gladieux P."/>
            <person name="Hiltunen Thoren M."/>
            <person name="Johannesson H."/>
        </authorList>
    </citation>
    <scope>NUCLEOTIDE SEQUENCE</scope>
    <source>
        <strain evidence="4">CBS 168.71</strain>
    </source>
</reference>
<evidence type="ECO:0000313" key="5">
    <source>
        <dbReference type="Proteomes" id="UP001278766"/>
    </source>
</evidence>
<dbReference type="PANTHER" id="PTHR47256:SF3">
    <property type="entry name" value="ZN(II)2CYS6 TRANSCRIPTION FACTOR (EUROFUNG)"/>
    <property type="match status" value="1"/>
</dbReference>
<dbReference type="CDD" id="cd12148">
    <property type="entry name" value="fungal_TF_MHR"/>
    <property type="match status" value="1"/>
</dbReference>
<dbReference type="Proteomes" id="UP001278766">
    <property type="component" value="Unassembled WGS sequence"/>
</dbReference>
<evidence type="ECO:0000256" key="2">
    <source>
        <dbReference type="SAM" id="MobiDB-lite"/>
    </source>
</evidence>
<feature type="region of interest" description="Disordered" evidence="2">
    <location>
        <begin position="1"/>
        <end position="50"/>
    </location>
</feature>
<evidence type="ECO:0000256" key="1">
    <source>
        <dbReference type="ARBA" id="ARBA00023242"/>
    </source>
</evidence>
<dbReference type="SUPFAM" id="SSF57701">
    <property type="entry name" value="Zn2/Cys6 DNA-binding domain"/>
    <property type="match status" value="1"/>
</dbReference>
<name>A0AAE0H6S4_9PEZI</name>
<feature type="compositionally biased region" description="Low complexity" evidence="2">
    <location>
        <begin position="25"/>
        <end position="36"/>
    </location>
</feature>
<feature type="compositionally biased region" description="Basic residues" evidence="2">
    <location>
        <begin position="39"/>
        <end position="49"/>
    </location>
</feature>
<dbReference type="InterPro" id="IPR001138">
    <property type="entry name" value="Zn2Cys6_DnaBD"/>
</dbReference>
<keyword evidence="1" id="KW-0539">Nucleus</keyword>
<dbReference type="PANTHER" id="PTHR47256">
    <property type="entry name" value="ZN(II)2CYS6 TRANSCRIPTION FACTOR (EUROFUNG)-RELATED"/>
    <property type="match status" value="1"/>
</dbReference>
<accession>A0AAE0H6S4</accession>
<evidence type="ECO:0000313" key="4">
    <source>
        <dbReference type="EMBL" id="KAK3291013.1"/>
    </source>
</evidence>
<dbReference type="GeneID" id="87843896"/>
<protein>
    <recommendedName>
        <fullName evidence="3">Zn(2)-C6 fungal-type domain-containing protein</fullName>
    </recommendedName>
</protein>
<dbReference type="Pfam" id="PF00172">
    <property type="entry name" value="Zn_clus"/>
    <property type="match status" value="1"/>
</dbReference>
<dbReference type="RefSeq" id="XP_062654527.1">
    <property type="nucleotide sequence ID" value="XM_062806948.1"/>
</dbReference>
<dbReference type="InterPro" id="IPR036864">
    <property type="entry name" value="Zn2-C6_fun-type_DNA-bd_sf"/>
</dbReference>
<organism evidence="4 5">
    <name type="scientific">Chaetomium fimeti</name>
    <dbReference type="NCBI Taxonomy" id="1854472"/>
    <lineage>
        <taxon>Eukaryota</taxon>
        <taxon>Fungi</taxon>
        <taxon>Dikarya</taxon>
        <taxon>Ascomycota</taxon>
        <taxon>Pezizomycotina</taxon>
        <taxon>Sordariomycetes</taxon>
        <taxon>Sordariomycetidae</taxon>
        <taxon>Sordariales</taxon>
        <taxon>Chaetomiaceae</taxon>
        <taxon>Chaetomium</taxon>
    </lineage>
</organism>
<dbReference type="Gene3D" id="4.10.240.10">
    <property type="entry name" value="Zn(2)-C6 fungal-type DNA-binding domain"/>
    <property type="match status" value="1"/>
</dbReference>
<dbReference type="AlphaFoldDB" id="A0AAE0H6S4"/>